<comment type="caution">
    <text evidence="1">The sequence shown here is derived from an EMBL/GenBank/DDBJ whole genome shotgun (WGS) entry which is preliminary data.</text>
</comment>
<keyword evidence="2" id="KW-1185">Reference proteome</keyword>
<name>A0A9X1NJ57_9ACTN</name>
<evidence type="ECO:0000313" key="1">
    <source>
        <dbReference type="EMBL" id="MCD5315128.1"/>
    </source>
</evidence>
<organism evidence="1 2">
    <name type="scientific">Kineosporia babensis</name>
    <dbReference type="NCBI Taxonomy" id="499548"/>
    <lineage>
        <taxon>Bacteria</taxon>
        <taxon>Bacillati</taxon>
        <taxon>Actinomycetota</taxon>
        <taxon>Actinomycetes</taxon>
        <taxon>Kineosporiales</taxon>
        <taxon>Kineosporiaceae</taxon>
        <taxon>Kineosporia</taxon>
    </lineage>
</organism>
<sequence length="156" mass="16339">MSGTTPADLRAPSAELLGLQVGDVLVRMPKTLPTGVTVPQALAEFDDDHVHMLLLVAPDGTLAGTLVRDDLPDAANGPALAYATLDGRTLEATLSAEEARQQLLAAGQRRRAVVDDAGRLIGLLCLKRRRTGFCSDANVASRAAERSGRPCAPESA</sequence>
<evidence type="ECO:0000313" key="2">
    <source>
        <dbReference type="Proteomes" id="UP001138997"/>
    </source>
</evidence>
<dbReference type="EMBL" id="JAJOMB010000020">
    <property type="protein sequence ID" value="MCD5315128.1"/>
    <property type="molecule type" value="Genomic_DNA"/>
</dbReference>
<dbReference type="CDD" id="cd02205">
    <property type="entry name" value="CBS_pair_SF"/>
    <property type="match status" value="1"/>
</dbReference>
<dbReference type="AlphaFoldDB" id="A0A9X1NJ57"/>
<dbReference type="RefSeq" id="WP_231447931.1">
    <property type="nucleotide sequence ID" value="NZ_JAJOMB010000020.1"/>
</dbReference>
<reference evidence="1" key="1">
    <citation type="submission" date="2021-11" db="EMBL/GenBank/DDBJ databases">
        <title>Streptomyces corallinus and Kineosporia corallina sp. nov., two new coral-derived marine actinobacteria.</title>
        <authorList>
            <person name="Buangrab K."/>
            <person name="Sutthacheep M."/>
            <person name="Yeemin T."/>
            <person name="Harunari E."/>
            <person name="Igarashi Y."/>
            <person name="Sripreechasak P."/>
            <person name="Kanchanasin P."/>
            <person name="Tanasupawat S."/>
            <person name="Phongsopitanun W."/>
        </authorList>
    </citation>
    <scope>NUCLEOTIDE SEQUENCE</scope>
    <source>
        <strain evidence="1">JCM 31032</strain>
    </source>
</reference>
<gene>
    <name evidence="1" type="ORF">LR394_29905</name>
</gene>
<protein>
    <submittedName>
        <fullName evidence="1">CBS domain-containing protein</fullName>
    </submittedName>
</protein>
<accession>A0A9X1NJ57</accession>
<proteinExistence type="predicted"/>
<dbReference type="InterPro" id="IPR046342">
    <property type="entry name" value="CBS_dom_sf"/>
</dbReference>
<dbReference type="SUPFAM" id="SSF54631">
    <property type="entry name" value="CBS-domain pair"/>
    <property type="match status" value="1"/>
</dbReference>
<dbReference type="Proteomes" id="UP001138997">
    <property type="component" value="Unassembled WGS sequence"/>
</dbReference>
<dbReference type="Gene3D" id="3.10.580.10">
    <property type="entry name" value="CBS-domain"/>
    <property type="match status" value="1"/>
</dbReference>